<reference evidence="2 3" key="1">
    <citation type="submission" date="2019-05" db="EMBL/GenBank/DDBJ databases">
        <title>Another draft genome of Portunus trituberculatus and its Hox gene families provides insights of decapod evolution.</title>
        <authorList>
            <person name="Jeong J.-H."/>
            <person name="Song I."/>
            <person name="Kim S."/>
            <person name="Choi T."/>
            <person name="Kim D."/>
            <person name="Ryu S."/>
            <person name="Kim W."/>
        </authorList>
    </citation>
    <scope>NUCLEOTIDE SEQUENCE [LARGE SCALE GENOMIC DNA]</scope>
    <source>
        <tissue evidence="2">Muscle</tissue>
    </source>
</reference>
<accession>A0A5B7EIH6</accession>
<name>A0A5B7EIH6_PORTR</name>
<evidence type="ECO:0000313" key="3">
    <source>
        <dbReference type="Proteomes" id="UP000324222"/>
    </source>
</evidence>
<keyword evidence="3" id="KW-1185">Reference proteome</keyword>
<sequence length="78" mass="9261">MSTLGRQCKKKMKKKKKKKKMMMKMKMNMKNTNKKKKKKKMMMVSGHKTQESTMSHYYTIAWPVPLSGSEVQDTRRST</sequence>
<protein>
    <submittedName>
        <fullName evidence="2">Uncharacterized protein</fullName>
    </submittedName>
</protein>
<comment type="caution">
    <text evidence="2">The sequence shown here is derived from an EMBL/GenBank/DDBJ whole genome shotgun (WGS) entry which is preliminary data.</text>
</comment>
<feature type="compositionally biased region" description="Basic residues" evidence="1">
    <location>
        <begin position="7"/>
        <end position="23"/>
    </location>
</feature>
<proteinExistence type="predicted"/>
<gene>
    <name evidence="2" type="ORF">E2C01_026511</name>
</gene>
<organism evidence="2 3">
    <name type="scientific">Portunus trituberculatus</name>
    <name type="common">Swimming crab</name>
    <name type="synonym">Neptunus trituberculatus</name>
    <dbReference type="NCBI Taxonomy" id="210409"/>
    <lineage>
        <taxon>Eukaryota</taxon>
        <taxon>Metazoa</taxon>
        <taxon>Ecdysozoa</taxon>
        <taxon>Arthropoda</taxon>
        <taxon>Crustacea</taxon>
        <taxon>Multicrustacea</taxon>
        <taxon>Malacostraca</taxon>
        <taxon>Eumalacostraca</taxon>
        <taxon>Eucarida</taxon>
        <taxon>Decapoda</taxon>
        <taxon>Pleocyemata</taxon>
        <taxon>Brachyura</taxon>
        <taxon>Eubrachyura</taxon>
        <taxon>Portunoidea</taxon>
        <taxon>Portunidae</taxon>
        <taxon>Portuninae</taxon>
        <taxon>Portunus</taxon>
    </lineage>
</organism>
<evidence type="ECO:0000256" key="1">
    <source>
        <dbReference type="SAM" id="MobiDB-lite"/>
    </source>
</evidence>
<feature type="region of interest" description="Disordered" evidence="1">
    <location>
        <begin position="1"/>
        <end position="48"/>
    </location>
</feature>
<feature type="compositionally biased region" description="Basic residues" evidence="1">
    <location>
        <begin position="32"/>
        <end position="41"/>
    </location>
</feature>
<dbReference type="EMBL" id="VSRR010002774">
    <property type="protein sequence ID" value="MPC33168.1"/>
    <property type="molecule type" value="Genomic_DNA"/>
</dbReference>
<dbReference type="Proteomes" id="UP000324222">
    <property type="component" value="Unassembled WGS sequence"/>
</dbReference>
<dbReference type="AlphaFoldDB" id="A0A5B7EIH6"/>
<evidence type="ECO:0000313" key="2">
    <source>
        <dbReference type="EMBL" id="MPC33168.1"/>
    </source>
</evidence>